<keyword evidence="4" id="KW-1185">Reference proteome</keyword>
<dbReference type="SUPFAM" id="SSF88713">
    <property type="entry name" value="Glycoside hydrolase/deacetylase"/>
    <property type="match status" value="1"/>
</dbReference>
<dbReference type="CDD" id="cd10923">
    <property type="entry name" value="CE4_COG5298"/>
    <property type="match status" value="1"/>
</dbReference>
<evidence type="ECO:0000313" key="4">
    <source>
        <dbReference type="Proteomes" id="UP000715441"/>
    </source>
</evidence>
<reference evidence="3 4" key="1">
    <citation type="submission" date="2020-04" db="EMBL/GenBank/DDBJ databases">
        <title>Novel species.</title>
        <authorList>
            <person name="Teo W.F.A."/>
            <person name="Lipun K."/>
            <person name="Srisuk N."/>
            <person name="Duangmal K."/>
        </authorList>
    </citation>
    <scope>NUCLEOTIDE SEQUENCE [LARGE SCALE GENOMIC DNA]</scope>
    <source>
        <strain evidence="3 4">K13G38</strain>
    </source>
</reference>
<gene>
    <name evidence="3" type="ORF">HFP15_06550</name>
</gene>
<protein>
    <submittedName>
        <fullName evidence="3">DUF2334 domain-containing protein</fullName>
    </submittedName>
</protein>
<feature type="chain" id="PRO_5045500353" evidence="2">
    <location>
        <begin position="28"/>
        <end position="580"/>
    </location>
</feature>
<evidence type="ECO:0000256" key="2">
    <source>
        <dbReference type="SAM" id="SignalP"/>
    </source>
</evidence>
<keyword evidence="2" id="KW-0732">Signal</keyword>
<feature type="signal peptide" evidence="2">
    <location>
        <begin position="1"/>
        <end position="27"/>
    </location>
</feature>
<comment type="caution">
    <text evidence="3">The sequence shown here is derived from an EMBL/GenBank/DDBJ whole genome shotgun (WGS) entry which is preliminary data.</text>
</comment>
<feature type="region of interest" description="Disordered" evidence="1">
    <location>
        <begin position="37"/>
        <end position="56"/>
    </location>
</feature>
<sequence length="580" mass="61088">MRKPARALAVTGAILAATLAVTVPPLAATPAAEAAKPTVAHTGAQTKSLPAPPPPAQVVPTARVLQAASTTTTAGTNGSGAPGANANQRTLILYDTTNSWGWLGEAYAAEAGNLASHGSAYTMHPVASYQAGELAGYTGVIYIGSTYDEPIPVAFLDDVLGGTKPVLWMADNIWQLTARAGDFATRYGWTWTQFDFATTPTVTYKNVALQRSALAAPSGLLTTTVTDPAKVSVLATATRADGTTEPWAVRSGTLTYVAEIPFSYVGPLDRYFAAADLVGQIANPATPARKRALVRLEDVSPGDDPNELQQVVNYLSGQHIPFTIGVIPQYLDPNGYYDNGKPVSTSLAQAPALVKVLKDAQTKGGTIIMHGYTHQYANVANPYDGVTADDFEFYTAHVDASNAVVYDGPVPVDSAAWAQQRITAGKAGFTAAGLAVPTVFETPHYAASATDYSVFAQNFGTRYERGLYFAGWCPSGACGTGTPDYSKMYGQYFPYLVRDIYGSVVVPEDLGNVEPVPYNTNPARLPADILASAKAVGVVQDGVQSFFYHPYLGTSYLKQIVSGLKSMGYTFVPAGTVAAG</sequence>
<dbReference type="Pfam" id="PF10096">
    <property type="entry name" value="DUF2334"/>
    <property type="match status" value="1"/>
</dbReference>
<dbReference type="RefSeq" id="WP_168512425.1">
    <property type="nucleotide sequence ID" value="NZ_JAAXLS010000002.1"/>
</dbReference>
<evidence type="ECO:0000313" key="3">
    <source>
        <dbReference type="EMBL" id="NKQ52536.1"/>
    </source>
</evidence>
<dbReference type="InterPro" id="IPR011330">
    <property type="entry name" value="Glyco_hydro/deAcase_b/a-brl"/>
</dbReference>
<dbReference type="InterPro" id="IPR018763">
    <property type="entry name" value="DUF2334"/>
</dbReference>
<accession>A0ABX1IYF6</accession>
<organism evidence="3 4">
    <name type="scientific">Amycolatopsis acididurans</name>
    <dbReference type="NCBI Taxonomy" id="2724524"/>
    <lineage>
        <taxon>Bacteria</taxon>
        <taxon>Bacillati</taxon>
        <taxon>Actinomycetota</taxon>
        <taxon>Actinomycetes</taxon>
        <taxon>Pseudonocardiales</taxon>
        <taxon>Pseudonocardiaceae</taxon>
        <taxon>Amycolatopsis</taxon>
    </lineage>
</organism>
<name>A0ABX1IYF6_9PSEU</name>
<dbReference type="EMBL" id="JAAXLS010000002">
    <property type="protein sequence ID" value="NKQ52536.1"/>
    <property type="molecule type" value="Genomic_DNA"/>
</dbReference>
<dbReference type="Proteomes" id="UP000715441">
    <property type="component" value="Unassembled WGS sequence"/>
</dbReference>
<proteinExistence type="predicted"/>
<evidence type="ECO:0000256" key="1">
    <source>
        <dbReference type="SAM" id="MobiDB-lite"/>
    </source>
</evidence>